<dbReference type="CDD" id="cd09597">
    <property type="entry name" value="M4_TLP"/>
    <property type="match status" value="1"/>
</dbReference>
<name>A0AAN6YMT7_9PEZI</name>
<dbReference type="Pfam" id="PF01447">
    <property type="entry name" value="Peptidase_M4"/>
    <property type="match status" value="1"/>
</dbReference>
<gene>
    <name evidence="9" type="ORF">QBC38DRAFT_505562</name>
</gene>
<dbReference type="GO" id="GO:0004222">
    <property type="term" value="F:metalloendopeptidase activity"/>
    <property type="evidence" value="ECO:0007669"/>
    <property type="project" value="InterPro"/>
</dbReference>
<comment type="similarity">
    <text evidence="1">Belongs to the peptidase M4 family.</text>
</comment>
<keyword evidence="2" id="KW-0645">Protease</keyword>
<dbReference type="GO" id="GO:0006508">
    <property type="term" value="P:proteolysis"/>
    <property type="evidence" value="ECO:0007669"/>
    <property type="project" value="UniProtKB-KW"/>
</dbReference>
<evidence type="ECO:0000313" key="9">
    <source>
        <dbReference type="EMBL" id="KAK4220640.1"/>
    </source>
</evidence>
<dbReference type="Gene3D" id="3.10.170.10">
    <property type="match status" value="1"/>
</dbReference>
<comment type="caution">
    <text evidence="9">The sequence shown here is derived from an EMBL/GenBank/DDBJ whole genome shotgun (WGS) entry which is preliminary data.</text>
</comment>
<evidence type="ECO:0000256" key="3">
    <source>
        <dbReference type="ARBA" id="ARBA00022723"/>
    </source>
</evidence>
<proteinExistence type="inferred from homology"/>
<dbReference type="PANTHER" id="PTHR43579">
    <property type="match status" value="1"/>
</dbReference>
<evidence type="ECO:0000313" key="10">
    <source>
        <dbReference type="Proteomes" id="UP001301958"/>
    </source>
</evidence>
<keyword evidence="10" id="KW-1185">Reference proteome</keyword>
<dbReference type="Pfam" id="PF02868">
    <property type="entry name" value="Peptidase_M4_C"/>
    <property type="match status" value="1"/>
</dbReference>
<evidence type="ECO:0000259" key="7">
    <source>
        <dbReference type="Pfam" id="PF01447"/>
    </source>
</evidence>
<feature type="domain" description="Peptidase M4 C-terminal" evidence="8">
    <location>
        <begin position="248"/>
        <end position="415"/>
    </location>
</feature>
<protein>
    <submittedName>
        <fullName evidence="9">Metalloprotease</fullName>
    </submittedName>
</protein>
<dbReference type="InterPro" id="IPR052759">
    <property type="entry name" value="Metalloprotease_M4"/>
</dbReference>
<evidence type="ECO:0000256" key="6">
    <source>
        <dbReference type="ARBA" id="ARBA00023049"/>
    </source>
</evidence>
<evidence type="ECO:0000256" key="2">
    <source>
        <dbReference type="ARBA" id="ARBA00022670"/>
    </source>
</evidence>
<keyword evidence="3" id="KW-0479">Metal-binding</keyword>
<dbReference type="InterPro" id="IPR023612">
    <property type="entry name" value="Peptidase_M4"/>
</dbReference>
<dbReference type="InterPro" id="IPR013856">
    <property type="entry name" value="Peptidase_M4_domain"/>
</dbReference>
<dbReference type="AlphaFoldDB" id="A0AAN6YMT7"/>
<evidence type="ECO:0000256" key="5">
    <source>
        <dbReference type="ARBA" id="ARBA00022833"/>
    </source>
</evidence>
<dbReference type="EMBL" id="MU865679">
    <property type="protein sequence ID" value="KAK4220640.1"/>
    <property type="molecule type" value="Genomic_DNA"/>
</dbReference>
<dbReference type="PRINTS" id="PR00730">
    <property type="entry name" value="THERMOLYSIN"/>
</dbReference>
<dbReference type="InterPro" id="IPR001570">
    <property type="entry name" value="Peptidase_M4_C_domain"/>
</dbReference>
<organism evidence="9 10">
    <name type="scientific">Podospora fimiseda</name>
    <dbReference type="NCBI Taxonomy" id="252190"/>
    <lineage>
        <taxon>Eukaryota</taxon>
        <taxon>Fungi</taxon>
        <taxon>Dikarya</taxon>
        <taxon>Ascomycota</taxon>
        <taxon>Pezizomycotina</taxon>
        <taxon>Sordariomycetes</taxon>
        <taxon>Sordariomycetidae</taxon>
        <taxon>Sordariales</taxon>
        <taxon>Podosporaceae</taxon>
        <taxon>Podospora</taxon>
    </lineage>
</organism>
<dbReference type="Proteomes" id="UP001301958">
    <property type="component" value="Unassembled WGS sequence"/>
</dbReference>
<keyword evidence="4" id="KW-0378">Hydrolase</keyword>
<evidence type="ECO:0000256" key="1">
    <source>
        <dbReference type="ARBA" id="ARBA00009388"/>
    </source>
</evidence>
<reference evidence="9" key="2">
    <citation type="submission" date="2023-05" db="EMBL/GenBank/DDBJ databases">
        <authorList>
            <consortium name="Lawrence Berkeley National Laboratory"/>
            <person name="Steindorff A."/>
            <person name="Hensen N."/>
            <person name="Bonometti L."/>
            <person name="Westerberg I."/>
            <person name="Brannstrom I.O."/>
            <person name="Guillou S."/>
            <person name="Cros-Aarteil S."/>
            <person name="Calhoun S."/>
            <person name="Haridas S."/>
            <person name="Kuo A."/>
            <person name="Mondo S."/>
            <person name="Pangilinan J."/>
            <person name="Riley R."/>
            <person name="Labutti K."/>
            <person name="Andreopoulos B."/>
            <person name="Lipzen A."/>
            <person name="Chen C."/>
            <person name="Yanf M."/>
            <person name="Daum C."/>
            <person name="Ng V."/>
            <person name="Clum A."/>
            <person name="Ohm R."/>
            <person name="Martin F."/>
            <person name="Silar P."/>
            <person name="Natvig D."/>
            <person name="Lalanne C."/>
            <person name="Gautier V."/>
            <person name="Ament-Velasquez S.L."/>
            <person name="Kruys A."/>
            <person name="Hutchinson M.I."/>
            <person name="Powell A.J."/>
            <person name="Barry K."/>
            <person name="Miller A.N."/>
            <person name="Grigoriev I.V."/>
            <person name="Debuchy R."/>
            <person name="Gladieux P."/>
            <person name="Thoren M.H."/>
            <person name="Johannesson H."/>
        </authorList>
    </citation>
    <scope>NUCLEOTIDE SEQUENCE</scope>
    <source>
        <strain evidence="9">CBS 990.96</strain>
    </source>
</reference>
<evidence type="ECO:0000259" key="8">
    <source>
        <dbReference type="Pfam" id="PF02868"/>
    </source>
</evidence>
<reference evidence="9" key="1">
    <citation type="journal article" date="2023" name="Mol. Phylogenet. Evol.">
        <title>Genome-scale phylogeny and comparative genomics of the fungal order Sordariales.</title>
        <authorList>
            <person name="Hensen N."/>
            <person name="Bonometti L."/>
            <person name="Westerberg I."/>
            <person name="Brannstrom I.O."/>
            <person name="Guillou S."/>
            <person name="Cros-Aarteil S."/>
            <person name="Calhoun S."/>
            <person name="Haridas S."/>
            <person name="Kuo A."/>
            <person name="Mondo S."/>
            <person name="Pangilinan J."/>
            <person name="Riley R."/>
            <person name="LaButti K."/>
            <person name="Andreopoulos B."/>
            <person name="Lipzen A."/>
            <person name="Chen C."/>
            <person name="Yan M."/>
            <person name="Daum C."/>
            <person name="Ng V."/>
            <person name="Clum A."/>
            <person name="Steindorff A."/>
            <person name="Ohm R.A."/>
            <person name="Martin F."/>
            <person name="Silar P."/>
            <person name="Natvig D.O."/>
            <person name="Lalanne C."/>
            <person name="Gautier V."/>
            <person name="Ament-Velasquez S.L."/>
            <person name="Kruys A."/>
            <person name="Hutchinson M.I."/>
            <person name="Powell A.J."/>
            <person name="Barry K."/>
            <person name="Miller A.N."/>
            <person name="Grigoriev I.V."/>
            <person name="Debuchy R."/>
            <person name="Gladieux P."/>
            <person name="Hiltunen Thoren M."/>
            <person name="Johannesson H."/>
        </authorList>
    </citation>
    <scope>NUCLEOTIDE SEQUENCE</scope>
    <source>
        <strain evidence="9">CBS 990.96</strain>
    </source>
</reference>
<dbReference type="InterPro" id="IPR027268">
    <property type="entry name" value="Peptidase_M4/M1_CTD_sf"/>
</dbReference>
<dbReference type="Gene3D" id="1.10.390.10">
    <property type="entry name" value="Neutral Protease Domain 2"/>
    <property type="match status" value="1"/>
</dbReference>
<dbReference type="SUPFAM" id="SSF55486">
    <property type="entry name" value="Metalloproteases ('zincins'), catalytic domain"/>
    <property type="match status" value="1"/>
</dbReference>
<dbReference type="GO" id="GO:0046872">
    <property type="term" value="F:metal ion binding"/>
    <property type="evidence" value="ECO:0007669"/>
    <property type="project" value="UniProtKB-KW"/>
</dbReference>
<keyword evidence="5" id="KW-0862">Zinc</keyword>
<accession>A0AAN6YMT7</accession>
<keyword evidence="6 9" id="KW-0482">Metalloprotease</keyword>
<sequence length="427" mass="47265">MHSPVCSTVPPYLLRAIAESEVNPQHVRDTARKALAHHEHLSRARFTFLSALANNRPLIDPRVSASPRHSIVPEHLFQGIADSAENPDEERARAQRHAQHARELATRSLLQRMGDDQTPRGVGGTDLVIDCVVYDAKNSEVEMDLPGTLVRAEKDDKVADEAANQVFDNIASVLKFYSDRFQWQSIDNANMKIVSSIHFGDRYENAYWDPMRRQMVFGDGGTFLSNFTGAIDVIGHELTHAVTEFTSPLDYWGQSGALNEHVSDVFGIMVKHYVGKIKADEADWLIGEACLNPGAKGVALRSMKAPGTAYDDPRFGKDPQPAHFDGYSATDYADNGGVHKYSGIPNRAFYLTAATFGGYSYEKAGVIWWETMRSGRLRARCTFAEFADVTIDIARTKFGDAQATVVRTAWTAVGVVVKQQDKVTNGN</sequence>
<feature type="domain" description="Peptidase M4" evidence="7">
    <location>
        <begin position="132"/>
        <end position="244"/>
    </location>
</feature>
<evidence type="ECO:0000256" key="4">
    <source>
        <dbReference type="ARBA" id="ARBA00022801"/>
    </source>
</evidence>
<dbReference type="PANTHER" id="PTHR43579:SF1">
    <property type="entry name" value="NEUTRAL METALLOPROTEINASE"/>
    <property type="match status" value="1"/>
</dbReference>